<dbReference type="AlphaFoldDB" id="A0A0W8F210"/>
<evidence type="ECO:0000256" key="4">
    <source>
        <dbReference type="ARBA" id="ARBA00022519"/>
    </source>
</evidence>
<evidence type="ECO:0000256" key="2">
    <source>
        <dbReference type="ARBA" id="ARBA00022448"/>
    </source>
</evidence>
<evidence type="ECO:0000256" key="3">
    <source>
        <dbReference type="ARBA" id="ARBA00022475"/>
    </source>
</evidence>
<dbReference type="PANTHER" id="PTHR30413:SF8">
    <property type="entry name" value="TRANSPORT PERMEASE PROTEIN"/>
    <property type="match status" value="1"/>
</dbReference>
<feature type="domain" description="ABC transmembrane type-2" evidence="9">
    <location>
        <begin position="10"/>
        <end position="229"/>
    </location>
</feature>
<dbReference type="InterPro" id="IPR047817">
    <property type="entry name" value="ABC2_TM_bact-type"/>
</dbReference>
<feature type="transmembrane region" description="Helical" evidence="8">
    <location>
        <begin position="12"/>
        <end position="31"/>
    </location>
</feature>
<comment type="caution">
    <text evidence="10">The sequence shown here is derived from an EMBL/GenBank/DDBJ whole genome shotgun (WGS) entry which is preliminary data.</text>
</comment>
<dbReference type="EMBL" id="LNQE01001607">
    <property type="protein sequence ID" value="KUG14892.1"/>
    <property type="molecule type" value="Genomic_DNA"/>
</dbReference>
<keyword evidence="7 8" id="KW-0472">Membrane</keyword>
<feature type="transmembrane region" description="Helical" evidence="8">
    <location>
        <begin position="206"/>
        <end position="226"/>
    </location>
</feature>
<dbReference type="GO" id="GO:0043190">
    <property type="term" value="C:ATP-binding cassette (ABC) transporter complex"/>
    <property type="evidence" value="ECO:0007669"/>
    <property type="project" value="InterPro"/>
</dbReference>
<gene>
    <name evidence="10" type="ORF">ASZ90_015454</name>
</gene>
<keyword evidence="3" id="KW-1003">Cell membrane</keyword>
<organism evidence="10">
    <name type="scientific">hydrocarbon metagenome</name>
    <dbReference type="NCBI Taxonomy" id="938273"/>
    <lineage>
        <taxon>unclassified sequences</taxon>
        <taxon>metagenomes</taxon>
        <taxon>ecological metagenomes</taxon>
    </lineage>
</organism>
<comment type="subcellular location">
    <subcellularLocation>
        <location evidence="1">Cell inner membrane</location>
        <topology evidence="1">Multi-pass membrane protein</topology>
    </subcellularLocation>
</comment>
<dbReference type="InterPro" id="IPR000412">
    <property type="entry name" value="ABC_2_transport"/>
</dbReference>
<keyword evidence="4" id="KW-0997">Cell inner membrane</keyword>
<protein>
    <submittedName>
        <fullName evidence="10">O-antigen export system, permease protein</fullName>
    </submittedName>
</protein>
<dbReference type="GO" id="GO:0140359">
    <property type="term" value="F:ABC-type transporter activity"/>
    <property type="evidence" value="ECO:0007669"/>
    <property type="project" value="InterPro"/>
</dbReference>
<feature type="transmembrane region" description="Helical" evidence="8">
    <location>
        <begin position="43"/>
        <end position="62"/>
    </location>
</feature>
<feature type="transmembrane region" description="Helical" evidence="8">
    <location>
        <begin position="83"/>
        <end position="111"/>
    </location>
</feature>
<evidence type="ECO:0000256" key="1">
    <source>
        <dbReference type="ARBA" id="ARBA00004429"/>
    </source>
</evidence>
<keyword evidence="6 8" id="KW-1133">Transmembrane helix</keyword>
<dbReference type="PANTHER" id="PTHR30413">
    <property type="entry name" value="INNER MEMBRANE TRANSPORT PERMEASE"/>
    <property type="match status" value="1"/>
</dbReference>
<name>A0A0W8F210_9ZZZZ</name>
<dbReference type="PROSITE" id="PS51012">
    <property type="entry name" value="ABC_TM2"/>
    <property type="match status" value="1"/>
</dbReference>
<reference evidence="10" key="1">
    <citation type="journal article" date="2015" name="Proc. Natl. Acad. Sci. U.S.A.">
        <title>Networks of energetic and metabolic interactions define dynamics in microbial communities.</title>
        <authorList>
            <person name="Embree M."/>
            <person name="Liu J.K."/>
            <person name="Al-Bassam M.M."/>
            <person name="Zengler K."/>
        </authorList>
    </citation>
    <scope>NUCLEOTIDE SEQUENCE</scope>
</reference>
<evidence type="ECO:0000256" key="6">
    <source>
        <dbReference type="ARBA" id="ARBA00022989"/>
    </source>
</evidence>
<evidence type="ECO:0000256" key="7">
    <source>
        <dbReference type="ARBA" id="ARBA00023136"/>
    </source>
</evidence>
<feature type="transmembrane region" description="Helical" evidence="8">
    <location>
        <begin position="152"/>
        <end position="174"/>
    </location>
</feature>
<sequence>MKIRYKQTVLGFLWAIIQPLFLMVVFTLFFGNLAKIPSEGIPYPLFSFAALIPWTLFAEGITRSTMSMVSNANIMTKVYFPRLIMPLSGILSPLVDFAIAFVILILMMAYYGFVPTIAIVLLPAFILLALLTSLAVGLWLSALNVKYRDFQYTIPFLIQLWLFASPVVYPASLLPQSWQLVYALNPMVGVIEGFRWALLGTKPPELLILVSVGVVVVLLIGGLFHFKRMEQYYADVV</sequence>
<accession>A0A0W8F210</accession>
<evidence type="ECO:0000256" key="8">
    <source>
        <dbReference type="SAM" id="Phobius"/>
    </source>
</evidence>
<dbReference type="Pfam" id="PF01061">
    <property type="entry name" value="ABC2_membrane"/>
    <property type="match status" value="1"/>
</dbReference>
<dbReference type="InterPro" id="IPR013525">
    <property type="entry name" value="ABC2_TM"/>
</dbReference>
<proteinExistence type="predicted"/>
<evidence type="ECO:0000313" key="10">
    <source>
        <dbReference type="EMBL" id="KUG14892.1"/>
    </source>
</evidence>
<dbReference type="GO" id="GO:0015920">
    <property type="term" value="P:lipopolysaccharide transport"/>
    <property type="evidence" value="ECO:0007669"/>
    <property type="project" value="TreeGrafter"/>
</dbReference>
<feature type="transmembrane region" description="Helical" evidence="8">
    <location>
        <begin position="117"/>
        <end position="140"/>
    </location>
</feature>
<keyword evidence="2" id="KW-0813">Transport</keyword>
<keyword evidence="5 8" id="KW-0812">Transmembrane</keyword>
<dbReference type="PRINTS" id="PR00164">
    <property type="entry name" value="ABC2TRNSPORT"/>
</dbReference>
<evidence type="ECO:0000259" key="9">
    <source>
        <dbReference type="PROSITE" id="PS51012"/>
    </source>
</evidence>
<evidence type="ECO:0000256" key="5">
    <source>
        <dbReference type="ARBA" id="ARBA00022692"/>
    </source>
</evidence>